<dbReference type="PRINTS" id="PR00868">
    <property type="entry name" value="DNAPOLI"/>
</dbReference>
<dbReference type="InterPro" id="IPR018320">
    <property type="entry name" value="DNA_polymerase_1"/>
</dbReference>
<feature type="region of interest" description="Disordered" evidence="17">
    <location>
        <begin position="302"/>
        <end position="323"/>
    </location>
</feature>
<dbReference type="GO" id="GO:0006261">
    <property type="term" value="P:DNA-templated DNA replication"/>
    <property type="evidence" value="ECO:0007669"/>
    <property type="project" value="UniProtKB-UniRule"/>
</dbReference>
<dbReference type="InterPro" id="IPR036397">
    <property type="entry name" value="RNaseH_sf"/>
</dbReference>
<keyword evidence="5 16" id="KW-0548">Nucleotidyltransferase</keyword>
<evidence type="ECO:0000256" key="3">
    <source>
        <dbReference type="ARBA" id="ARBA00020311"/>
    </source>
</evidence>
<comment type="function">
    <text evidence="16">In addition to polymerase activity, this DNA polymerase exhibits 3'-5' and 5'-3' exonuclease activity.</text>
</comment>
<dbReference type="SMART" id="SM00474">
    <property type="entry name" value="35EXOc"/>
    <property type="match status" value="1"/>
</dbReference>
<dbReference type="CDD" id="cd09859">
    <property type="entry name" value="PIN_53EXO"/>
    <property type="match status" value="1"/>
</dbReference>
<dbReference type="CDD" id="cd08637">
    <property type="entry name" value="DNA_pol_A_pol_I_C"/>
    <property type="match status" value="1"/>
</dbReference>
<dbReference type="Gene3D" id="1.10.150.20">
    <property type="entry name" value="5' to 3' exonuclease, C-terminal subdomain"/>
    <property type="match status" value="2"/>
</dbReference>
<evidence type="ECO:0000256" key="2">
    <source>
        <dbReference type="ARBA" id="ARBA00012417"/>
    </source>
</evidence>
<keyword evidence="11 16" id="KW-0239">DNA-directed DNA polymerase</keyword>
<dbReference type="InterPro" id="IPR001098">
    <property type="entry name" value="DNA-dir_DNA_pol_A_palm_dom"/>
</dbReference>
<organism evidence="21 22">
    <name type="scientific">Candidatus Falkowbacteria bacterium CG10_big_fil_rev_8_21_14_0_10_37_18</name>
    <dbReference type="NCBI Taxonomy" id="1974562"/>
    <lineage>
        <taxon>Bacteria</taxon>
        <taxon>Candidatus Falkowiibacteriota</taxon>
    </lineage>
</organism>
<dbReference type="InterPro" id="IPR002298">
    <property type="entry name" value="DNA_polymerase_A"/>
</dbReference>
<protein>
    <recommendedName>
        <fullName evidence="3 15">DNA polymerase I</fullName>
        <ecNumber evidence="2 15">2.7.7.7</ecNumber>
    </recommendedName>
</protein>
<evidence type="ECO:0000256" key="15">
    <source>
        <dbReference type="NCBIfam" id="TIGR00593"/>
    </source>
</evidence>
<dbReference type="SMART" id="SM00279">
    <property type="entry name" value="HhH2"/>
    <property type="match status" value="1"/>
</dbReference>
<evidence type="ECO:0000256" key="14">
    <source>
        <dbReference type="ARBA" id="ARBA00049244"/>
    </source>
</evidence>
<dbReference type="NCBIfam" id="TIGR00593">
    <property type="entry name" value="pola"/>
    <property type="match status" value="1"/>
</dbReference>
<feature type="compositionally biased region" description="Basic and acidic residues" evidence="17">
    <location>
        <begin position="313"/>
        <end position="323"/>
    </location>
</feature>
<dbReference type="InterPro" id="IPR012337">
    <property type="entry name" value="RNaseH-like_sf"/>
</dbReference>
<evidence type="ECO:0000256" key="4">
    <source>
        <dbReference type="ARBA" id="ARBA00022679"/>
    </source>
</evidence>
<keyword evidence="9 16" id="KW-0378">Hydrolase</keyword>
<dbReference type="FunFam" id="1.10.150.20:FF:000002">
    <property type="entry name" value="DNA polymerase I"/>
    <property type="match status" value="1"/>
</dbReference>
<dbReference type="GO" id="GO:0003887">
    <property type="term" value="F:DNA-directed DNA polymerase activity"/>
    <property type="evidence" value="ECO:0007669"/>
    <property type="project" value="UniProtKB-UniRule"/>
</dbReference>
<comment type="caution">
    <text evidence="21">The sequence shown here is derived from an EMBL/GenBank/DDBJ whole genome shotgun (WGS) entry which is preliminary data.</text>
</comment>
<evidence type="ECO:0000256" key="12">
    <source>
        <dbReference type="ARBA" id="ARBA00023125"/>
    </source>
</evidence>
<dbReference type="InterPro" id="IPR002421">
    <property type="entry name" value="5-3_exonuclease"/>
</dbReference>
<dbReference type="InterPro" id="IPR043502">
    <property type="entry name" value="DNA/RNA_pol_sf"/>
</dbReference>
<dbReference type="InterPro" id="IPR008918">
    <property type="entry name" value="HhH2"/>
</dbReference>
<dbReference type="InterPro" id="IPR002562">
    <property type="entry name" value="3'-5'_exonuclease_dom"/>
</dbReference>
<dbReference type="InterPro" id="IPR020045">
    <property type="entry name" value="DNA_polI_H3TH"/>
</dbReference>
<dbReference type="Gene3D" id="3.30.420.10">
    <property type="entry name" value="Ribonuclease H-like superfamily/Ribonuclease H"/>
    <property type="match status" value="1"/>
</dbReference>
<dbReference type="AlphaFoldDB" id="A0A2H0V8E2"/>
<dbReference type="Pfam" id="PF00476">
    <property type="entry name" value="DNA_pol_A"/>
    <property type="match status" value="1"/>
</dbReference>
<dbReference type="PROSITE" id="PS00447">
    <property type="entry name" value="DNA_POLYMERASE_A"/>
    <property type="match status" value="1"/>
</dbReference>
<accession>A0A2H0V8E2</accession>
<dbReference type="Pfam" id="PF01612">
    <property type="entry name" value="DNA_pol_A_exo1"/>
    <property type="match status" value="1"/>
</dbReference>
<dbReference type="PANTHER" id="PTHR10133:SF27">
    <property type="entry name" value="DNA POLYMERASE NU"/>
    <property type="match status" value="1"/>
</dbReference>
<evidence type="ECO:0000256" key="17">
    <source>
        <dbReference type="SAM" id="MobiDB-lite"/>
    </source>
</evidence>
<evidence type="ECO:0000313" key="22">
    <source>
        <dbReference type="Proteomes" id="UP000229972"/>
    </source>
</evidence>
<dbReference type="SUPFAM" id="SSF53098">
    <property type="entry name" value="Ribonuclease H-like"/>
    <property type="match status" value="1"/>
</dbReference>
<evidence type="ECO:0000313" key="21">
    <source>
        <dbReference type="EMBL" id="PIR95355.1"/>
    </source>
</evidence>
<dbReference type="SMART" id="SM00482">
    <property type="entry name" value="POLAc"/>
    <property type="match status" value="1"/>
</dbReference>
<keyword evidence="10 16" id="KW-0269">Exonuclease</keyword>
<keyword evidence="8 16" id="KW-0227">DNA damage</keyword>
<evidence type="ECO:0000256" key="9">
    <source>
        <dbReference type="ARBA" id="ARBA00022801"/>
    </source>
</evidence>
<dbReference type="Pfam" id="PF01367">
    <property type="entry name" value="5_3_exonuc"/>
    <property type="match status" value="1"/>
</dbReference>
<dbReference type="PANTHER" id="PTHR10133">
    <property type="entry name" value="DNA POLYMERASE I"/>
    <property type="match status" value="1"/>
</dbReference>
<dbReference type="Gene3D" id="1.20.1060.10">
    <property type="entry name" value="Taq DNA Polymerase, Chain T, domain 4"/>
    <property type="match status" value="1"/>
</dbReference>
<reference evidence="22" key="1">
    <citation type="submission" date="2017-09" db="EMBL/GenBank/DDBJ databases">
        <title>Depth-based differentiation of microbial function through sediment-hosted aquifers and enrichment of novel symbionts in the deep terrestrial subsurface.</title>
        <authorList>
            <person name="Probst A.J."/>
            <person name="Ladd B."/>
            <person name="Jarett J.K."/>
            <person name="Geller-Mcgrath D.E."/>
            <person name="Sieber C.M.K."/>
            <person name="Emerson J.B."/>
            <person name="Anantharaman K."/>
            <person name="Thomas B.C."/>
            <person name="Malmstrom R."/>
            <person name="Stieglmeier M."/>
            <person name="Klingl A."/>
            <person name="Woyke T."/>
            <person name="Ryan C.M."/>
            <person name="Banfield J.F."/>
        </authorList>
    </citation>
    <scope>NUCLEOTIDE SEQUENCE [LARGE SCALE GENOMIC DNA]</scope>
</reference>
<name>A0A2H0V8E2_9BACT</name>
<dbReference type="SMART" id="SM00475">
    <property type="entry name" value="53EXOc"/>
    <property type="match status" value="1"/>
</dbReference>
<dbReference type="InterPro" id="IPR020046">
    <property type="entry name" value="5-3_exonucl_a-hlix_arch_N"/>
</dbReference>
<evidence type="ECO:0000256" key="6">
    <source>
        <dbReference type="ARBA" id="ARBA00022705"/>
    </source>
</evidence>
<evidence type="ECO:0000256" key="1">
    <source>
        <dbReference type="ARBA" id="ARBA00007705"/>
    </source>
</evidence>
<evidence type="ECO:0000256" key="5">
    <source>
        <dbReference type="ARBA" id="ARBA00022695"/>
    </source>
</evidence>
<dbReference type="FunFam" id="1.10.150.20:FF:000003">
    <property type="entry name" value="DNA polymerase I"/>
    <property type="match status" value="1"/>
</dbReference>
<dbReference type="CDD" id="cd06139">
    <property type="entry name" value="DNA_polA_I_Ecoli_like_exo"/>
    <property type="match status" value="1"/>
</dbReference>
<evidence type="ECO:0000256" key="8">
    <source>
        <dbReference type="ARBA" id="ARBA00022763"/>
    </source>
</evidence>
<evidence type="ECO:0000256" key="7">
    <source>
        <dbReference type="ARBA" id="ARBA00022722"/>
    </source>
</evidence>
<evidence type="ECO:0000256" key="16">
    <source>
        <dbReference type="RuleBase" id="RU004460"/>
    </source>
</evidence>
<evidence type="ECO:0000256" key="13">
    <source>
        <dbReference type="ARBA" id="ARBA00023204"/>
    </source>
</evidence>
<dbReference type="GO" id="GO:0008409">
    <property type="term" value="F:5'-3' exonuclease activity"/>
    <property type="evidence" value="ECO:0007669"/>
    <property type="project" value="UniProtKB-UniRule"/>
</dbReference>
<keyword evidence="6 16" id="KW-0235">DNA replication</keyword>
<comment type="catalytic activity">
    <reaction evidence="14 16">
        <text>DNA(n) + a 2'-deoxyribonucleoside 5'-triphosphate = DNA(n+1) + diphosphate</text>
        <dbReference type="Rhea" id="RHEA:22508"/>
        <dbReference type="Rhea" id="RHEA-COMP:17339"/>
        <dbReference type="Rhea" id="RHEA-COMP:17340"/>
        <dbReference type="ChEBI" id="CHEBI:33019"/>
        <dbReference type="ChEBI" id="CHEBI:61560"/>
        <dbReference type="ChEBI" id="CHEBI:173112"/>
        <dbReference type="EC" id="2.7.7.7"/>
    </reaction>
</comment>
<evidence type="ECO:0000259" key="18">
    <source>
        <dbReference type="SMART" id="SM00474"/>
    </source>
</evidence>
<proteinExistence type="inferred from homology"/>
<keyword evidence="7" id="KW-0540">Nuclease</keyword>
<evidence type="ECO:0000256" key="11">
    <source>
        <dbReference type="ARBA" id="ARBA00022932"/>
    </source>
</evidence>
<dbReference type="GO" id="GO:0008408">
    <property type="term" value="F:3'-5' exonuclease activity"/>
    <property type="evidence" value="ECO:0007669"/>
    <property type="project" value="UniProtKB-UniRule"/>
</dbReference>
<feature type="domain" description="DNA-directed DNA polymerase family A palm" evidence="20">
    <location>
        <begin position="688"/>
        <end position="894"/>
    </location>
</feature>
<evidence type="ECO:0000256" key="10">
    <source>
        <dbReference type="ARBA" id="ARBA00022839"/>
    </source>
</evidence>
<comment type="similarity">
    <text evidence="1 16">Belongs to the DNA polymerase type-A family.</text>
</comment>
<dbReference type="EC" id="2.7.7.7" evidence="2 15"/>
<evidence type="ECO:0000259" key="19">
    <source>
        <dbReference type="SMART" id="SM00475"/>
    </source>
</evidence>
<dbReference type="FunFam" id="1.20.1060.10:FF:000001">
    <property type="entry name" value="DNA polymerase I"/>
    <property type="match status" value="1"/>
</dbReference>
<dbReference type="EMBL" id="PFAL01000027">
    <property type="protein sequence ID" value="PIR95355.1"/>
    <property type="molecule type" value="Genomic_DNA"/>
</dbReference>
<feature type="domain" description="3'-5' exonuclease" evidence="18">
    <location>
        <begin position="342"/>
        <end position="519"/>
    </location>
</feature>
<keyword evidence="12 16" id="KW-0238">DNA-binding</keyword>
<dbReference type="SUPFAM" id="SSF88723">
    <property type="entry name" value="PIN domain-like"/>
    <property type="match status" value="1"/>
</dbReference>
<dbReference type="Proteomes" id="UP000229972">
    <property type="component" value="Unassembled WGS sequence"/>
</dbReference>
<dbReference type="Gene3D" id="3.40.50.1010">
    <property type="entry name" value="5'-nuclease"/>
    <property type="match status" value="1"/>
</dbReference>
<dbReference type="Gene3D" id="3.30.70.370">
    <property type="match status" value="1"/>
</dbReference>
<dbReference type="Pfam" id="PF02739">
    <property type="entry name" value="5_3_exonuc_N"/>
    <property type="match status" value="1"/>
</dbReference>
<dbReference type="InterPro" id="IPR019760">
    <property type="entry name" value="DNA-dir_DNA_pol_A_CS"/>
</dbReference>
<dbReference type="InterPro" id="IPR036279">
    <property type="entry name" value="5-3_exonuclease_C_sf"/>
</dbReference>
<dbReference type="SUPFAM" id="SSF47807">
    <property type="entry name" value="5' to 3' exonuclease, C-terminal subdomain"/>
    <property type="match status" value="1"/>
</dbReference>
<dbReference type="InterPro" id="IPR029060">
    <property type="entry name" value="PIN-like_dom_sf"/>
</dbReference>
<dbReference type="CDD" id="cd09898">
    <property type="entry name" value="H3TH_53EXO"/>
    <property type="match status" value="1"/>
</dbReference>
<dbReference type="SUPFAM" id="SSF56672">
    <property type="entry name" value="DNA/RNA polymerases"/>
    <property type="match status" value="1"/>
</dbReference>
<keyword evidence="4 16" id="KW-0808">Transferase</keyword>
<gene>
    <name evidence="16" type="primary">polA</name>
    <name evidence="21" type="ORF">COT93_02810</name>
</gene>
<keyword evidence="13 16" id="KW-0234">DNA repair</keyword>
<dbReference type="GO" id="GO:0006302">
    <property type="term" value="P:double-strand break repair"/>
    <property type="evidence" value="ECO:0007669"/>
    <property type="project" value="TreeGrafter"/>
</dbReference>
<evidence type="ECO:0000259" key="20">
    <source>
        <dbReference type="SMART" id="SM00482"/>
    </source>
</evidence>
<dbReference type="GO" id="GO:0003677">
    <property type="term" value="F:DNA binding"/>
    <property type="evidence" value="ECO:0007669"/>
    <property type="project" value="UniProtKB-UniRule"/>
</dbReference>
<dbReference type="NCBIfam" id="NF004397">
    <property type="entry name" value="PRK05755.1"/>
    <property type="match status" value="1"/>
</dbReference>
<sequence>MSKIKPKLIIIDGNALIHRSFHALPPTLRTKDGVLVNAVYGFTSFLLKALNEFKPEYVVLTLDRKGPTFRHETYTAYKATRVKAPDELYEQIPLVKKVATAFNIPILELDRYEADDLIGAICLQTETEKKLERIIITGDMDTLQLVNNQTKVYTMSRGLSDSVLYGPDEVMTRYGLSPDQIIDYKALRGDPSDNIPGVCGIGEKTATDLLKEFKTLDNLYSAVDKKNKKIKERTLSLLQENKENAYLSQQLATIEIKAPIKFDLAATAFDISDLDKILKLFSELGFKSLLLKVKELRDKSNKQSDRLAAQADPNKKTSSKDGVVKENSGVAKFVRNAKNFNYQLIDSDQKFNTFLKKLKTQKAFCLDTETSGLDTLSAELLGISFSWKSGEAYFILITPTRLQELKPILSDEKIKKYGHNLKFDWRVLSNQGVELKGLAFDTMIASYLLNPSSRQHNLDSLVFTELGFEKINKDNLAATQPQQLSLDFKSLDPNKLSIYSCEDADFTNRLVKVLTPRLKQAGLDDLFNKIEMPLIPVLGQMENNGIILKTKPLEKLNTEVTGKLSDLEKKIYKLAGEEFNVNSTKQLKEILFVKLEIPTDRIKKTKTGFSTAEGELEKMLDLHPIIALLQNYRELNKLQTTYLNALPKLINDKTGRIHTSFNQTITATGRLSSTEPNLQNIPTRTQEGQKIRQAFAAAPGYKLAGFDYSQIELRLAAHMSGDKKMIKAFQANEDIHTATAAEINGVSLADVTKKMRREAKAINFGILYGQGPHGLSQSAGLPYGQATEFIKKYFSVYPGIKKMMDNSIKIAREKGYALTLLGRRRPLPEINSTIPMIRKSAERMAINTPLQGTAADIIKMAMIKVETLLDKHQDEIRLLLQVHDELIFEIKKDKVETYTPQILTIMQEVMKLRIPVIVDVNSGENWGDLK</sequence>
<feature type="domain" description="5'-3' exonuclease" evidence="19">
    <location>
        <begin position="4"/>
        <end position="270"/>
    </location>
</feature>